<dbReference type="CDD" id="cd03220">
    <property type="entry name" value="ABC_KpsT_Wzt"/>
    <property type="match status" value="1"/>
</dbReference>
<dbReference type="InterPro" id="IPR015860">
    <property type="entry name" value="ABC_transpr_TagH-like"/>
</dbReference>
<dbReference type="InterPro" id="IPR029439">
    <property type="entry name" value="Wzt_C"/>
</dbReference>
<organism evidence="7 8">
    <name type="scientific">Skermanella cutis</name>
    <dbReference type="NCBI Taxonomy" id="2775420"/>
    <lineage>
        <taxon>Bacteria</taxon>
        <taxon>Pseudomonadati</taxon>
        <taxon>Pseudomonadota</taxon>
        <taxon>Alphaproteobacteria</taxon>
        <taxon>Rhodospirillales</taxon>
        <taxon>Azospirillaceae</taxon>
        <taxon>Skermanella</taxon>
    </lineage>
</organism>
<dbReference type="Gene3D" id="2.70.50.60">
    <property type="entry name" value="abc- transporter (atp binding component) like domain"/>
    <property type="match status" value="1"/>
</dbReference>
<evidence type="ECO:0000256" key="4">
    <source>
        <dbReference type="ARBA" id="ARBA00022840"/>
    </source>
</evidence>
<dbReference type="SUPFAM" id="SSF52540">
    <property type="entry name" value="P-loop containing nucleoside triphosphate hydrolases"/>
    <property type="match status" value="1"/>
</dbReference>
<accession>A0ABX7B7B0</accession>
<evidence type="ECO:0000256" key="5">
    <source>
        <dbReference type="SAM" id="MobiDB-lite"/>
    </source>
</evidence>
<keyword evidence="2" id="KW-0813">Transport</keyword>
<keyword evidence="3" id="KW-0547">Nucleotide-binding</keyword>
<dbReference type="EMBL" id="CP067420">
    <property type="protein sequence ID" value="QQP90254.1"/>
    <property type="molecule type" value="Genomic_DNA"/>
</dbReference>
<dbReference type="PANTHER" id="PTHR46743">
    <property type="entry name" value="TEICHOIC ACIDS EXPORT ATP-BINDING PROTEIN TAGH"/>
    <property type="match status" value="1"/>
</dbReference>
<dbReference type="SMART" id="SM00382">
    <property type="entry name" value="AAA"/>
    <property type="match status" value="1"/>
</dbReference>
<dbReference type="CDD" id="cd10147">
    <property type="entry name" value="Wzt_C-like"/>
    <property type="match status" value="1"/>
</dbReference>
<dbReference type="RefSeq" id="WP_201077225.1">
    <property type="nucleotide sequence ID" value="NZ_CP067420.1"/>
</dbReference>
<keyword evidence="8" id="KW-1185">Reference proteome</keyword>
<proteinExistence type="inferred from homology"/>
<gene>
    <name evidence="7" type="ORF">IGS68_03060</name>
</gene>
<evidence type="ECO:0000256" key="3">
    <source>
        <dbReference type="ARBA" id="ARBA00022741"/>
    </source>
</evidence>
<feature type="domain" description="ABC transporter" evidence="6">
    <location>
        <begin position="4"/>
        <end position="245"/>
    </location>
</feature>
<dbReference type="InterPro" id="IPR050683">
    <property type="entry name" value="Bact_Polysacc_Export_ATP-bd"/>
</dbReference>
<dbReference type="Pfam" id="PF00005">
    <property type="entry name" value="ABC_tran"/>
    <property type="match status" value="1"/>
</dbReference>
<dbReference type="Proteomes" id="UP000595197">
    <property type="component" value="Chromosome"/>
</dbReference>
<keyword evidence="4 7" id="KW-0067">ATP-binding</keyword>
<dbReference type="InterPro" id="IPR003593">
    <property type="entry name" value="AAA+_ATPase"/>
</dbReference>
<dbReference type="InterPro" id="IPR027417">
    <property type="entry name" value="P-loop_NTPase"/>
</dbReference>
<name>A0ABX7B7B0_9PROT</name>
<dbReference type="Pfam" id="PF14524">
    <property type="entry name" value="Wzt_C"/>
    <property type="match status" value="1"/>
</dbReference>
<dbReference type="InterPro" id="IPR003439">
    <property type="entry name" value="ABC_transporter-like_ATP-bd"/>
</dbReference>
<reference evidence="7" key="1">
    <citation type="submission" date="2021-02" db="EMBL/GenBank/DDBJ databases">
        <title>Skermanella TT6 skin isolate.</title>
        <authorList>
            <person name="Lee K."/>
            <person name="Ganzorig M."/>
        </authorList>
    </citation>
    <scope>NUCLEOTIDE SEQUENCE</scope>
    <source>
        <strain evidence="7">TT6</strain>
    </source>
</reference>
<evidence type="ECO:0000259" key="6">
    <source>
        <dbReference type="PROSITE" id="PS50893"/>
    </source>
</evidence>
<evidence type="ECO:0000256" key="2">
    <source>
        <dbReference type="ARBA" id="ARBA00022448"/>
    </source>
</evidence>
<evidence type="ECO:0000256" key="1">
    <source>
        <dbReference type="ARBA" id="ARBA00005417"/>
    </source>
</evidence>
<dbReference type="GO" id="GO:0005524">
    <property type="term" value="F:ATP binding"/>
    <property type="evidence" value="ECO:0007669"/>
    <property type="project" value="UniProtKB-KW"/>
</dbReference>
<evidence type="ECO:0000313" key="8">
    <source>
        <dbReference type="Proteomes" id="UP000595197"/>
    </source>
</evidence>
<feature type="region of interest" description="Disordered" evidence="5">
    <location>
        <begin position="406"/>
        <end position="432"/>
    </location>
</feature>
<protein>
    <submittedName>
        <fullName evidence="7">ABC transporter ATP-binding protein</fullName>
    </submittedName>
</protein>
<dbReference type="PANTHER" id="PTHR46743:SF2">
    <property type="entry name" value="TEICHOIC ACIDS EXPORT ATP-BINDING PROTEIN TAGH"/>
    <property type="match status" value="1"/>
</dbReference>
<dbReference type="Gene3D" id="3.40.50.300">
    <property type="entry name" value="P-loop containing nucleotide triphosphate hydrolases"/>
    <property type="match status" value="1"/>
</dbReference>
<dbReference type="PROSITE" id="PS50893">
    <property type="entry name" value="ABC_TRANSPORTER_2"/>
    <property type="match status" value="1"/>
</dbReference>
<comment type="similarity">
    <text evidence="1">Belongs to the ABC transporter superfamily.</text>
</comment>
<sequence>MPLISIRNITKKYHTFASDWDRFVEAITNGRIRRRHEHWILKGVSLEAEPGESIGIIGYNGAGKSTLLKIVLGVSTPDSGTVAIDGRVAGLLELGVGFHPEFTGRENATISCQLLGLDPAEIPPLVEEIKRFSELEDYFDEPMRTYSTGMQMRLAFSASTAVRPEILVVDEALAVGDAYFQHKSMARIRRFREAGTTLFLVSHDPTAIKNLCDRALILEEGVVIRDGRPDEVLDYYQAMVNRRKKDEEIRQFSNDGVVVTRSGDARMEISAIQILDMDGKPGRVFKTGETARIRQTITCNDPGVRPNVGIMIRDRLGNHIYGTNTHLKKVAIDDRFEVGTRFHVDFDVELRLGAGSYNVSVAVVDDALHSSHLDWIDQAVVFQVMPDGVPDYAGLTPLPARLSYGRGPGIETGTEPVAAGEQLGADRVEAGD</sequence>
<evidence type="ECO:0000313" key="7">
    <source>
        <dbReference type="EMBL" id="QQP90254.1"/>
    </source>
</evidence>